<protein>
    <submittedName>
        <fullName evidence="2">Uncharacterized protein</fullName>
    </submittedName>
</protein>
<feature type="non-terminal residue" evidence="2">
    <location>
        <position position="1"/>
    </location>
</feature>
<dbReference type="Proteomes" id="UP000034504">
    <property type="component" value="Unassembled WGS sequence"/>
</dbReference>
<reference evidence="2 3" key="1">
    <citation type="journal article" date="2015" name="Nature">
        <title>rRNA introns, odd ribosomes, and small enigmatic genomes across a large radiation of phyla.</title>
        <authorList>
            <person name="Brown C.T."/>
            <person name="Hug L.A."/>
            <person name="Thomas B.C."/>
            <person name="Sharon I."/>
            <person name="Castelle C.J."/>
            <person name="Singh A."/>
            <person name="Wilkins M.J."/>
            <person name="Williams K.H."/>
            <person name="Banfield J.F."/>
        </authorList>
    </citation>
    <scope>NUCLEOTIDE SEQUENCE [LARGE SCALE GENOMIC DNA]</scope>
</reference>
<evidence type="ECO:0000256" key="1">
    <source>
        <dbReference type="SAM" id="Phobius"/>
    </source>
</evidence>
<organism evidence="2 3">
    <name type="scientific">candidate division WWE3 bacterium GW2011_GWC2_44_9</name>
    <dbReference type="NCBI Taxonomy" id="1619125"/>
    <lineage>
        <taxon>Bacteria</taxon>
        <taxon>Katanobacteria</taxon>
    </lineage>
</organism>
<name>A0A0G1MQ82_UNCKA</name>
<proteinExistence type="predicted"/>
<comment type="caution">
    <text evidence="2">The sequence shown here is derived from an EMBL/GenBank/DDBJ whole genome shotgun (WGS) entry which is preliminary data.</text>
</comment>
<keyword evidence="1" id="KW-0812">Transmembrane</keyword>
<dbReference type="AlphaFoldDB" id="A0A0G1MQ82"/>
<keyword evidence="1" id="KW-1133">Transmembrane helix</keyword>
<keyword evidence="1" id="KW-0472">Membrane</keyword>
<gene>
    <name evidence="2" type="ORF">UW82_C0051G0011</name>
</gene>
<evidence type="ECO:0000313" key="2">
    <source>
        <dbReference type="EMBL" id="KKT82967.1"/>
    </source>
</evidence>
<accession>A0A0G1MQ82</accession>
<sequence>RKIIFLLEGPLVVINLLTFSFFPFLDAQTRMMFGKKMKDLYFTPKMSRG</sequence>
<dbReference type="EMBL" id="LCJU01000051">
    <property type="protein sequence ID" value="KKT82967.1"/>
    <property type="molecule type" value="Genomic_DNA"/>
</dbReference>
<evidence type="ECO:0000313" key="3">
    <source>
        <dbReference type="Proteomes" id="UP000034504"/>
    </source>
</evidence>
<feature type="transmembrane region" description="Helical" evidence="1">
    <location>
        <begin position="6"/>
        <end position="27"/>
    </location>
</feature>